<dbReference type="Gene3D" id="3.40.50.620">
    <property type="entry name" value="HUPs"/>
    <property type="match status" value="1"/>
</dbReference>
<dbReference type="SUPFAM" id="SSF52402">
    <property type="entry name" value="Adenine nucleotide alpha hydrolases-like"/>
    <property type="match status" value="1"/>
</dbReference>
<evidence type="ECO:0000256" key="2">
    <source>
        <dbReference type="ARBA" id="ARBA00022694"/>
    </source>
</evidence>
<dbReference type="PANTHER" id="PTHR43033">
    <property type="entry name" value="TRNA(ILE)-LYSIDINE SYNTHASE-RELATED"/>
    <property type="match status" value="1"/>
</dbReference>
<name>A0A645GY51_9ZZZZ</name>
<accession>A0A645GY51</accession>
<keyword evidence="4" id="KW-0067">ATP-binding</keyword>
<dbReference type="Pfam" id="PF01171">
    <property type="entry name" value="ATP_bind_3"/>
    <property type="match status" value="1"/>
</dbReference>
<dbReference type="GO" id="GO:0032267">
    <property type="term" value="F:tRNA(Ile)-lysidine synthase activity"/>
    <property type="evidence" value="ECO:0007669"/>
    <property type="project" value="UniProtKB-EC"/>
</dbReference>
<keyword evidence="3" id="KW-0547">Nucleotide-binding</keyword>
<evidence type="ECO:0000256" key="3">
    <source>
        <dbReference type="ARBA" id="ARBA00022741"/>
    </source>
</evidence>
<sequence length="56" mass="6096">MAEQVKAGKIAVAHNMNDNAETVLMNLFRGSGIEGLKGIEAFRGEIIRPLINVSRD</sequence>
<dbReference type="GO" id="GO:0008033">
    <property type="term" value="P:tRNA processing"/>
    <property type="evidence" value="ECO:0007669"/>
    <property type="project" value="UniProtKB-KW"/>
</dbReference>
<reference evidence="6" key="1">
    <citation type="submission" date="2019-08" db="EMBL/GenBank/DDBJ databases">
        <authorList>
            <person name="Kucharzyk K."/>
            <person name="Murdoch R.W."/>
            <person name="Higgins S."/>
            <person name="Loffler F."/>
        </authorList>
    </citation>
    <scope>NUCLEOTIDE SEQUENCE</scope>
</reference>
<dbReference type="InterPro" id="IPR012094">
    <property type="entry name" value="tRNA_Ile_lys_synt"/>
</dbReference>
<comment type="caution">
    <text evidence="6">The sequence shown here is derived from an EMBL/GenBank/DDBJ whole genome shotgun (WGS) entry which is preliminary data.</text>
</comment>
<dbReference type="AlphaFoldDB" id="A0A645GY51"/>
<proteinExistence type="predicted"/>
<evidence type="ECO:0000256" key="4">
    <source>
        <dbReference type="ARBA" id="ARBA00022840"/>
    </source>
</evidence>
<organism evidence="6">
    <name type="scientific">bioreactor metagenome</name>
    <dbReference type="NCBI Taxonomy" id="1076179"/>
    <lineage>
        <taxon>unclassified sequences</taxon>
        <taxon>metagenomes</taxon>
        <taxon>ecological metagenomes</taxon>
    </lineage>
</organism>
<feature type="domain" description="tRNA(Ile)-lysidine/2-thiocytidine synthase N-terminal" evidence="5">
    <location>
        <begin position="2"/>
        <end position="55"/>
    </location>
</feature>
<gene>
    <name evidence="6" type="primary">tilS_35</name>
    <name evidence="6" type="ORF">SDC9_179256</name>
</gene>
<dbReference type="PANTHER" id="PTHR43033:SF1">
    <property type="entry name" value="TRNA(ILE)-LYSIDINE SYNTHASE-RELATED"/>
    <property type="match status" value="1"/>
</dbReference>
<dbReference type="GO" id="GO:0005524">
    <property type="term" value="F:ATP binding"/>
    <property type="evidence" value="ECO:0007669"/>
    <property type="project" value="UniProtKB-KW"/>
</dbReference>
<dbReference type="EMBL" id="VSSQ01083457">
    <property type="protein sequence ID" value="MPN31781.1"/>
    <property type="molecule type" value="Genomic_DNA"/>
</dbReference>
<keyword evidence="2" id="KW-0819">tRNA processing</keyword>
<evidence type="ECO:0000256" key="1">
    <source>
        <dbReference type="ARBA" id="ARBA00022598"/>
    </source>
</evidence>
<keyword evidence="1 6" id="KW-0436">Ligase</keyword>
<dbReference type="EC" id="6.3.4.19" evidence="6"/>
<dbReference type="InterPro" id="IPR014729">
    <property type="entry name" value="Rossmann-like_a/b/a_fold"/>
</dbReference>
<protein>
    <submittedName>
        <fullName evidence="6">tRNA(Ile)-lysidine synthase</fullName>
        <ecNumber evidence="6">6.3.4.19</ecNumber>
    </submittedName>
</protein>
<evidence type="ECO:0000259" key="5">
    <source>
        <dbReference type="Pfam" id="PF01171"/>
    </source>
</evidence>
<evidence type="ECO:0000313" key="6">
    <source>
        <dbReference type="EMBL" id="MPN31781.1"/>
    </source>
</evidence>
<dbReference type="InterPro" id="IPR011063">
    <property type="entry name" value="TilS/TtcA_N"/>
</dbReference>